<dbReference type="AlphaFoldDB" id="A0A151CFU7"/>
<dbReference type="Proteomes" id="UP000075359">
    <property type="component" value="Unassembled WGS sequence"/>
</dbReference>
<organism evidence="1 2">
    <name type="scientific">Sulfurovum riftiae</name>
    <dbReference type="NCBI Taxonomy" id="1630136"/>
    <lineage>
        <taxon>Bacteria</taxon>
        <taxon>Pseudomonadati</taxon>
        <taxon>Campylobacterota</taxon>
        <taxon>Epsilonproteobacteria</taxon>
        <taxon>Campylobacterales</taxon>
        <taxon>Sulfurovaceae</taxon>
        <taxon>Sulfurovum</taxon>
    </lineage>
</organism>
<comment type="caution">
    <text evidence="1">The sequence shown here is derived from an EMBL/GenBank/DDBJ whole genome shotgun (WGS) entry which is preliminary data.</text>
</comment>
<gene>
    <name evidence="1" type="ORF">AS592_06345</name>
</gene>
<evidence type="ECO:0008006" key="3">
    <source>
        <dbReference type="Google" id="ProtNLM"/>
    </source>
</evidence>
<reference evidence="1 2" key="1">
    <citation type="submission" date="2015-11" db="EMBL/GenBank/DDBJ databases">
        <title>Draft genome of Sulfurovum riftiae 1812E, a member of the Epsilonproteobacteria isolated from the tube of the deep-sea hydrothermal vent tubewom Riftia pachyptila.</title>
        <authorList>
            <person name="Vetriani C."/>
            <person name="Giovannelli D."/>
        </authorList>
    </citation>
    <scope>NUCLEOTIDE SEQUENCE [LARGE SCALE GENOMIC DNA]</scope>
    <source>
        <strain evidence="1 2">1812E</strain>
    </source>
</reference>
<evidence type="ECO:0000313" key="1">
    <source>
        <dbReference type="EMBL" id="KYJ86410.1"/>
    </source>
</evidence>
<name>A0A151CFU7_9BACT</name>
<proteinExistence type="predicted"/>
<dbReference type="NCBIfam" id="NF041023">
    <property type="entry name" value="PP0621_fam"/>
    <property type="match status" value="1"/>
</dbReference>
<accession>A0A151CFU7</accession>
<dbReference type="STRING" id="1630136.AS592_06345"/>
<dbReference type="RefSeq" id="WP_082792089.1">
    <property type="nucleotide sequence ID" value="NZ_LNKT01000034.1"/>
</dbReference>
<dbReference type="OrthoDB" id="5356091at2"/>
<dbReference type="EMBL" id="LNKT01000034">
    <property type="protein sequence ID" value="KYJ86410.1"/>
    <property type="molecule type" value="Genomic_DNA"/>
</dbReference>
<protein>
    <recommendedName>
        <fullName evidence="3">Prokaryotic metallothionein</fullName>
    </recommendedName>
</protein>
<evidence type="ECO:0000313" key="2">
    <source>
        <dbReference type="Proteomes" id="UP000075359"/>
    </source>
</evidence>
<sequence>MILKLLIFAIAGVLIYKFFGGKLPSMPKPKSKAQKKLDEDTLVECSKCGTYVTIKESIMINGKYYCDECANS</sequence>
<keyword evidence="2" id="KW-1185">Reference proteome</keyword>
<dbReference type="InterPro" id="IPR049708">
    <property type="entry name" value="PP0621-like"/>
</dbReference>